<comment type="caution">
    <text evidence="7">The sequence shown here is derived from an EMBL/GenBank/DDBJ whole genome shotgun (WGS) entry which is preliminary data.</text>
</comment>
<name>A0A511QAW9_9VIBR</name>
<keyword evidence="5" id="KW-0804">Transcription</keyword>
<dbReference type="OrthoDB" id="9808770at2"/>
<dbReference type="PANTHER" id="PTHR46577">
    <property type="entry name" value="HTH-TYPE TRANSCRIPTIONAL REGULATORY PROTEIN GABR"/>
    <property type="match status" value="1"/>
</dbReference>
<dbReference type="GO" id="GO:0003700">
    <property type="term" value="F:DNA-binding transcription factor activity"/>
    <property type="evidence" value="ECO:0007669"/>
    <property type="project" value="InterPro"/>
</dbReference>
<dbReference type="SUPFAM" id="SSF53383">
    <property type="entry name" value="PLP-dependent transferases"/>
    <property type="match status" value="1"/>
</dbReference>
<comment type="similarity">
    <text evidence="1">In the C-terminal section; belongs to the class-I pyridoxal-phosphate-dependent aminotransferase family.</text>
</comment>
<feature type="domain" description="HTH gntR-type" evidence="6">
    <location>
        <begin position="13"/>
        <end position="81"/>
    </location>
</feature>
<evidence type="ECO:0000259" key="6">
    <source>
        <dbReference type="PROSITE" id="PS50949"/>
    </source>
</evidence>
<evidence type="ECO:0000313" key="7">
    <source>
        <dbReference type="EMBL" id="GEM74415.1"/>
    </source>
</evidence>
<dbReference type="CDD" id="cd07377">
    <property type="entry name" value="WHTH_GntR"/>
    <property type="match status" value="1"/>
</dbReference>
<dbReference type="CDD" id="cd00609">
    <property type="entry name" value="AAT_like"/>
    <property type="match status" value="1"/>
</dbReference>
<dbReference type="InterPro" id="IPR036388">
    <property type="entry name" value="WH-like_DNA-bd_sf"/>
</dbReference>
<dbReference type="PRINTS" id="PR00035">
    <property type="entry name" value="HTHGNTR"/>
</dbReference>
<dbReference type="InterPro" id="IPR036390">
    <property type="entry name" value="WH_DNA-bd_sf"/>
</dbReference>
<dbReference type="InterPro" id="IPR015421">
    <property type="entry name" value="PyrdxlP-dep_Trfase_major"/>
</dbReference>
<dbReference type="AlphaFoldDB" id="A0A511QAW9"/>
<reference evidence="7 8" key="1">
    <citation type="submission" date="2019-07" db="EMBL/GenBank/DDBJ databases">
        <title>Whole genome shotgun sequence of Vibrio sagamiensis NBRC 104589.</title>
        <authorList>
            <person name="Hosoyama A."/>
            <person name="Uohara A."/>
            <person name="Ohji S."/>
            <person name="Ichikawa N."/>
        </authorList>
    </citation>
    <scope>NUCLEOTIDE SEQUENCE [LARGE SCALE GENOMIC DNA]</scope>
    <source>
        <strain evidence="7 8">NBRC 104589</strain>
    </source>
</reference>
<organism evidence="7 8">
    <name type="scientific">Vibrio sagamiensis NBRC 104589</name>
    <dbReference type="NCBI Taxonomy" id="1219064"/>
    <lineage>
        <taxon>Bacteria</taxon>
        <taxon>Pseudomonadati</taxon>
        <taxon>Pseudomonadota</taxon>
        <taxon>Gammaproteobacteria</taxon>
        <taxon>Vibrionales</taxon>
        <taxon>Vibrionaceae</taxon>
        <taxon>Vibrio</taxon>
    </lineage>
</organism>
<dbReference type="GO" id="GO:0030170">
    <property type="term" value="F:pyridoxal phosphate binding"/>
    <property type="evidence" value="ECO:0007669"/>
    <property type="project" value="InterPro"/>
</dbReference>
<dbReference type="Pfam" id="PF00155">
    <property type="entry name" value="Aminotran_1_2"/>
    <property type="match status" value="1"/>
</dbReference>
<dbReference type="InterPro" id="IPR015424">
    <property type="entry name" value="PyrdxlP-dep_Trfase"/>
</dbReference>
<accession>A0A511QAW9</accession>
<sequence length="499" mass="56908">MKQLFYMDFKVGISLQTQIKEMLVTTILDGHINTGDALPSCRELAKTLGVSRNTVVLAYDKLIEEGYVIARERKGFFVHLTFSECQAKSNPPSSFSGEQLDWSTKLRIKPSHQEHLKKPKSWRDCQFPFIYGQPDCDFFPIREWRESVLRTTQSIQTKAWLKDDVDKDDPLLIEQLRTRILARRGVRCHQDEILLTVGTQHCLFMLSQLIGGKGVRLGVENPGYPDARHIFELNQTDLCPLPIDHEGLIINDLIDDCDCLFVTPSHQSPSTVTLPLKRRLALLDKAKHNDIVIIEDDYECELNFYNTPTPALKSLDKDGRVIYVGSLSKTLAPGLRLGYMVAPADLITEARALRRLMMRHTPANNQRALAFFLASGHHDTMVYRLKQRYVERAECLQNALNQWLPEVTIAPFLGGSSVWLKGPKGMDSKLLQQEALKKGVFIETGYEHFYGSYPLEDAKRYFRLGFSLIKTDDIFLGIRLLSQAMERTVSDVRFAELSV</sequence>
<evidence type="ECO:0000256" key="3">
    <source>
        <dbReference type="ARBA" id="ARBA00023015"/>
    </source>
</evidence>
<protein>
    <submittedName>
        <fullName evidence="7">GntR family transcriptional regulator</fullName>
    </submittedName>
</protein>
<dbReference type="Proteomes" id="UP000321922">
    <property type="component" value="Unassembled WGS sequence"/>
</dbReference>
<evidence type="ECO:0000313" key="8">
    <source>
        <dbReference type="Proteomes" id="UP000321922"/>
    </source>
</evidence>
<dbReference type="InterPro" id="IPR051446">
    <property type="entry name" value="HTH_trans_reg/aminotransferase"/>
</dbReference>
<dbReference type="PANTHER" id="PTHR46577:SF1">
    <property type="entry name" value="HTH-TYPE TRANSCRIPTIONAL REGULATORY PROTEIN GABR"/>
    <property type="match status" value="1"/>
</dbReference>
<evidence type="ECO:0000256" key="1">
    <source>
        <dbReference type="ARBA" id="ARBA00005384"/>
    </source>
</evidence>
<gene>
    <name evidence="7" type="ORF">VSA01S_05270</name>
</gene>
<dbReference type="Pfam" id="PF00392">
    <property type="entry name" value="GntR"/>
    <property type="match status" value="1"/>
</dbReference>
<dbReference type="InterPro" id="IPR000524">
    <property type="entry name" value="Tscrpt_reg_HTH_GntR"/>
</dbReference>
<dbReference type="EMBL" id="BJXJ01000003">
    <property type="protein sequence ID" value="GEM74415.1"/>
    <property type="molecule type" value="Genomic_DNA"/>
</dbReference>
<dbReference type="InterPro" id="IPR004839">
    <property type="entry name" value="Aminotransferase_I/II_large"/>
</dbReference>
<keyword evidence="2" id="KW-0663">Pyridoxal phosphate</keyword>
<evidence type="ECO:0000256" key="5">
    <source>
        <dbReference type="ARBA" id="ARBA00023163"/>
    </source>
</evidence>
<dbReference type="RefSeq" id="WP_039983116.1">
    <property type="nucleotide sequence ID" value="NZ_BAOJ01000165.1"/>
</dbReference>
<keyword evidence="4" id="KW-0238">DNA-binding</keyword>
<dbReference type="SMART" id="SM00345">
    <property type="entry name" value="HTH_GNTR"/>
    <property type="match status" value="1"/>
</dbReference>
<dbReference type="GO" id="GO:0003677">
    <property type="term" value="F:DNA binding"/>
    <property type="evidence" value="ECO:0007669"/>
    <property type="project" value="UniProtKB-KW"/>
</dbReference>
<dbReference type="Gene3D" id="1.10.10.10">
    <property type="entry name" value="Winged helix-like DNA-binding domain superfamily/Winged helix DNA-binding domain"/>
    <property type="match status" value="1"/>
</dbReference>
<proteinExistence type="inferred from homology"/>
<keyword evidence="3" id="KW-0805">Transcription regulation</keyword>
<keyword evidence="8" id="KW-1185">Reference proteome</keyword>
<dbReference type="PROSITE" id="PS50949">
    <property type="entry name" value="HTH_GNTR"/>
    <property type="match status" value="1"/>
</dbReference>
<evidence type="ECO:0000256" key="2">
    <source>
        <dbReference type="ARBA" id="ARBA00022898"/>
    </source>
</evidence>
<dbReference type="Gene3D" id="3.40.640.10">
    <property type="entry name" value="Type I PLP-dependent aspartate aminotransferase-like (Major domain)"/>
    <property type="match status" value="1"/>
</dbReference>
<evidence type="ECO:0000256" key="4">
    <source>
        <dbReference type="ARBA" id="ARBA00023125"/>
    </source>
</evidence>
<dbReference type="SUPFAM" id="SSF46785">
    <property type="entry name" value="Winged helix' DNA-binding domain"/>
    <property type="match status" value="1"/>
</dbReference>